<dbReference type="PANTHER" id="PTHR43289:SF6">
    <property type="entry name" value="SERINE_THREONINE-PROTEIN KINASE NEKL-3"/>
    <property type="match status" value="1"/>
</dbReference>
<protein>
    <recommendedName>
        <fullName evidence="1">non-specific serine/threonine protein kinase</fullName>
        <ecNumber evidence="1">2.7.11.1</ecNumber>
    </recommendedName>
</protein>
<dbReference type="PROSITE" id="PS50011">
    <property type="entry name" value="PROTEIN_KINASE_DOM"/>
    <property type="match status" value="1"/>
</dbReference>
<dbReference type="SUPFAM" id="SSF56112">
    <property type="entry name" value="Protein kinase-like (PK-like)"/>
    <property type="match status" value="1"/>
</dbReference>
<proteinExistence type="predicted"/>
<evidence type="ECO:0000256" key="1">
    <source>
        <dbReference type="ARBA" id="ARBA00012513"/>
    </source>
</evidence>
<sequence>MGTVWRARDTMLEREVAVKEVRPPEGALDAAGAARLRGRVLREARALARITHPNVVTVHHVIDADPFPWIVMELLPGRTLRERIAEGPVPVGEAVRHGSEVLGALRAAHAAGVLHRDVKPANVLLRPDGSAVLTDFGIAAVHDGPALTVEGQIIGSPEYMAPERVLGGADLPAGDLWSLGTLLYELVENRSPMRRGTVMATLVAVVEDPVPPARGAGALEPVLAALLVKDPAARPDAARVEELLRRAGAGERNGYPATPMATAPGSPDVPPAVPAAPGRWRTARATAVAAAAVLLIAGGTALLPGPWRGGEGSPAPDGG</sequence>
<dbReference type="InterPro" id="IPR000719">
    <property type="entry name" value="Prot_kinase_dom"/>
</dbReference>
<feature type="domain" description="Protein kinase" evidence="8">
    <location>
        <begin position="1"/>
        <end position="244"/>
    </location>
</feature>
<dbReference type="GO" id="GO:0004674">
    <property type="term" value="F:protein serine/threonine kinase activity"/>
    <property type="evidence" value="ECO:0007669"/>
    <property type="project" value="UniProtKB-KW"/>
</dbReference>
<keyword evidence="5 9" id="KW-0418">Kinase</keyword>
<evidence type="ECO:0000256" key="3">
    <source>
        <dbReference type="ARBA" id="ARBA00022679"/>
    </source>
</evidence>
<evidence type="ECO:0000256" key="2">
    <source>
        <dbReference type="ARBA" id="ARBA00022527"/>
    </source>
</evidence>
<feature type="non-terminal residue" evidence="9">
    <location>
        <position position="319"/>
    </location>
</feature>
<keyword evidence="4" id="KW-0547">Nucleotide-binding</keyword>
<dbReference type="EC" id="2.7.11.1" evidence="1"/>
<evidence type="ECO:0000313" key="9">
    <source>
        <dbReference type="EMBL" id="MBB0246097.1"/>
    </source>
</evidence>
<dbReference type="GO" id="GO:0005524">
    <property type="term" value="F:ATP binding"/>
    <property type="evidence" value="ECO:0007669"/>
    <property type="project" value="UniProtKB-KW"/>
</dbReference>
<dbReference type="InterPro" id="IPR011009">
    <property type="entry name" value="Kinase-like_dom_sf"/>
</dbReference>
<dbReference type="PANTHER" id="PTHR43289">
    <property type="entry name" value="MITOGEN-ACTIVATED PROTEIN KINASE KINASE KINASE 20-RELATED"/>
    <property type="match status" value="1"/>
</dbReference>
<keyword evidence="10" id="KW-1185">Reference proteome</keyword>
<dbReference type="CDD" id="cd14014">
    <property type="entry name" value="STKc_PknB_like"/>
    <property type="match status" value="1"/>
</dbReference>
<keyword evidence="3" id="KW-0808">Transferase</keyword>
<dbReference type="SMART" id="SM00220">
    <property type="entry name" value="S_TKc"/>
    <property type="match status" value="1"/>
</dbReference>
<evidence type="ECO:0000256" key="4">
    <source>
        <dbReference type="ARBA" id="ARBA00022741"/>
    </source>
</evidence>
<evidence type="ECO:0000256" key="6">
    <source>
        <dbReference type="ARBA" id="ARBA00022840"/>
    </source>
</evidence>
<evidence type="ECO:0000313" key="10">
    <source>
        <dbReference type="Proteomes" id="UP000538929"/>
    </source>
</evidence>
<comment type="caution">
    <text evidence="9">The sequence shown here is derived from an EMBL/GenBank/DDBJ whole genome shotgun (WGS) entry which is preliminary data.</text>
</comment>
<keyword evidence="2" id="KW-0723">Serine/threonine-protein kinase</keyword>
<dbReference type="Pfam" id="PF00069">
    <property type="entry name" value="Pkinase"/>
    <property type="match status" value="1"/>
</dbReference>
<evidence type="ECO:0000259" key="8">
    <source>
        <dbReference type="PROSITE" id="PS50011"/>
    </source>
</evidence>
<dbReference type="Proteomes" id="UP000538929">
    <property type="component" value="Unassembled WGS sequence"/>
</dbReference>
<dbReference type="Gene3D" id="3.30.200.20">
    <property type="entry name" value="Phosphorylase Kinase, domain 1"/>
    <property type="match status" value="1"/>
</dbReference>
<reference evidence="10" key="1">
    <citation type="submission" date="2019-10" db="EMBL/GenBank/DDBJ databases">
        <title>Streptomyces sp. nov., a novel actinobacterium isolated from alkaline environment.</title>
        <authorList>
            <person name="Golinska P."/>
        </authorList>
    </citation>
    <scope>NUCLEOTIDE SEQUENCE [LARGE SCALE GENOMIC DNA]</scope>
    <source>
        <strain evidence="10">DSM 42118</strain>
    </source>
</reference>
<dbReference type="PROSITE" id="PS00108">
    <property type="entry name" value="PROTEIN_KINASE_ST"/>
    <property type="match status" value="1"/>
</dbReference>
<feature type="region of interest" description="Disordered" evidence="7">
    <location>
        <begin position="249"/>
        <end position="269"/>
    </location>
</feature>
<dbReference type="InterPro" id="IPR008271">
    <property type="entry name" value="Ser/Thr_kinase_AS"/>
</dbReference>
<evidence type="ECO:0000256" key="5">
    <source>
        <dbReference type="ARBA" id="ARBA00022777"/>
    </source>
</evidence>
<dbReference type="EMBL" id="VKHT01000731">
    <property type="protein sequence ID" value="MBB0246097.1"/>
    <property type="molecule type" value="Genomic_DNA"/>
</dbReference>
<dbReference type="Gene3D" id="1.10.510.10">
    <property type="entry name" value="Transferase(Phosphotransferase) domain 1"/>
    <property type="match status" value="1"/>
</dbReference>
<keyword evidence="6" id="KW-0067">ATP-binding</keyword>
<organism evidence="9 10">
    <name type="scientific">Streptomyces alkaliphilus</name>
    <dbReference type="NCBI Taxonomy" id="1472722"/>
    <lineage>
        <taxon>Bacteria</taxon>
        <taxon>Bacillati</taxon>
        <taxon>Actinomycetota</taxon>
        <taxon>Actinomycetes</taxon>
        <taxon>Kitasatosporales</taxon>
        <taxon>Streptomycetaceae</taxon>
        <taxon>Streptomyces</taxon>
    </lineage>
</organism>
<name>A0A7W3TFX3_9ACTN</name>
<evidence type="ECO:0000256" key="7">
    <source>
        <dbReference type="SAM" id="MobiDB-lite"/>
    </source>
</evidence>
<gene>
    <name evidence="9" type="ORF">FNQ90_18795</name>
</gene>
<accession>A0A7W3TFX3</accession>
<dbReference type="AlphaFoldDB" id="A0A7W3TFX3"/>